<dbReference type="Proteomes" id="UP000593567">
    <property type="component" value="Unassembled WGS sequence"/>
</dbReference>
<protein>
    <submittedName>
        <fullName evidence="2">Uncharacterized protein</fullName>
    </submittedName>
</protein>
<feature type="coiled-coil region" evidence="1">
    <location>
        <begin position="27"/>
        <end position="54"/>
    </location>
</feature>
<organism evidence="2 3">
    <name type="scientific">Bugula neritina</name>
    <name type="common">Brown bryozoan</name>
    <name type="synonym">Sertularia neritina</name>
    <dbReference type="NCBI Taxonomy" id="10212"/>
    <lineage>
        <taxon>Eukaryota</taxon>
        <taxon>Metazoa</taxon>
        <taxon>Spiralia</taxon>
        <taxon>Lophotrochozoa</taxon>
        <taxon>Bryozoa</taxon>
        <taxon>Gymnolaemata</taxon>
        <taxon>Cheilostomatida</taxon>
        <taxon>Flustrina</taxon>
        <taxon>Buguloidea</taxon>
        <taxon>Bugulidae</taxon>
        <taxon>Bugula</taxon>
    </lineage>
</organism>
<evidence type="ECO:0000256" key="1">
    <source>
        <dbReference type="SAM" id="Coils"/>
    </source>
</evidence>
<name>A0A7J7KLY2_BUGNE</name>
<keyword evidence="3" id="KW-1185">Reference proteome</keyword>
<reference evidence="2" key="1">
    <citation type="submission" date="2020-06" db="EMBL/GenBank/DDBJ databases">
        <title>Draft genome of Bugula neritina, a colonial animal packing powerful symbionts and potential medicines.</title>
        <authorList>
            <person name="Rayko M."/>
        </authorList>
    </citation>
    <scope>NUCLEOTIDE SEQUENCE [LARGE SCALE GENOMIC DNA]</scope>
    <source>
        <strain evidence="2">Kwan_BN1</strain>
    </source>
</reference>
<sequence length="84" mass="10055">MDSFVDMLWDQDVDMGVDRYFYDPVLREQHVKKQEAEQNKLQELKRDMPNKKQKDSLLMKRQGSEFLILPHPLGHCVHSVKRQT</sequence>
<dbReference type="AlphaFoldDB" id="A0A7J7KLY2"/>
<gene>
    <name evidence="2" type="ORF">EB796_002529</name>
</gene>
<evidence type="ECO:0000313" key="2">
    <source>
        <dbReference type="EMBL" id="KAF6039158.1"/>
    </source>
</evidence>
<keyword evidence="1" id="KW-0175">Coiled coil</keyword>
<comment type="caution">
    <text evidence="2">The sequence shown here is derived from an EMBL/GenBank/DDBJ whole genome shotgun (WGS) entry which is preliminary data.</text>
</comment>
<evidence type="ECO:0000313" key="3">
    <source>
        <dbReference type="Proteomes" id="UP000593567"/>
    </source>
</evidence>
<dbReference type="EMBL" id="VXIV02000297">
    <property type="protein sequence ID" value="KAF6039158.1"/>
    <property type="molecule type" value="Genomic_DNA"/>
</dbReference>
<proteinExistence type="predicted"/>
<accession>A0A7J7KLY2</accession>